<dbReference type="Proteomes" id="UP001157502">
    <property type="component" value="Chromosome 8"/>
</dbReference>
<evidence type="ECO:0000313" key="2">
    <source>
        <dbReference type="Proteomes" id="UP001157502"/>
    </source>
</evidence>
<dbReference type="EMBL" id="CM055735">
    <property type="protein sequence ID" value="KAJ8007601.1"/>
    <property type="molecule type" value="Genomic_DNA"/>
</dbReference>
<keyword evidence="2" id="KW-1185">Reference proteome</keyword>
<accession>A0ACC2GV90</accession>
<gene>
    <name evidence="1" type="ORF">DPEC_G00095720</name>
</gene>
<evidence type="ECO:0000313" key="1">
    <source>
        <dbReference type="EMBL" id="KAJ8007601.1"/>
    </source>
</evidence>
<comment type="caution">
    <text evidence="1">The sequence shown here is derived from an EMBL/GenBank/DDBJ whole genome shotgun (WGS) entry which is preliminary data.</text>
</comment>
<reference evidence="1" key="1">
    <citation type="submission" date="2021-05" db="EMBL/GenBank/DDBJ databases">
        <authorList>
            <person name="Pan Q."/>
            <person name="Jouanno E."/>
            <person name="Zahm M."/>
            <person name="Klopp C."/>
            <person name="Cabau C."/>
            <person name="Louis A."/>
            <person name="Berthelot C."/>
            <person name="Parey E."/>
            <person name="Roest Crollius H."/>
            <person name="Montfort J."/>
            <person name="Robinson-Rechavi M."/>
            <person name="Bouchez O."/>
            <person name="Lampietro C."/>
            <person name="Lopez Roques C."/>
            <person name="Donnadieu C."/>
            <person name="Postlethwait J."/>
            <person name="Bobe J."/>
            <person name="Dillon D."/>
            <person name="Chandos A."/>
            <person name="von Hippel F."/>
            <person name="Guiguen Y."/>
        </authorList>
    </citation>
    <scope>NUCLEOTIDE SEQUENCE</scope>
    <source>
        <strain evidence="1">YG-Jan2019</strain>
    </source>
</reference>
<sequence>MRILDVDDGISEEKTGSEQKYSVYFQWKRPPRVAALYLGFYVLLLVVTRGLSERLNVALNGVAALSSRFKGVEASKAIDGDRTSHYCSGSCTSTLKETNPWWRVDLREVYRVSTVSLTNRQDCCSERLDGAEIRIGNSLENNGLNNPR</sequence>
<proteinExistence type="predicted"/>
<organism evidence="1 2">
    <name type="scientific">Dallia pectoralis</name>
    <name type="common">Alaska blackfish</name>
    <dbReference type="NCBI Taxonomy" id="75939"/>
    <lineage>
        <taxon>Eukaryota</taxon>
        <taxon>Metazoa</taxon>
        <taxon>Chordata</taxon>
        <taxon>Craniata</taxon>
        <taxon>Vertebrata</taxon>
        <taxon>Euteleostomi</taxon>
        <taxon>Actinopterygii</taxon>
        <taxon>Neopterygii</taxon>
        <taxon>Teleostei</taxon>
        <taxon>Protacanthopterygii</taxon>
        <taxon>Esociformes</taxon>
        <taxon>Umbridae</taxon>
        <taxon>Dallia</taxon>
    </lineage>
</organism>
<name>A0ACC2GV90_DALPE</name>
<protein>
    <submittedName>
        <fullName evidence="1">Uncharacterized protein</fullName>
    </submittedName>
</protein>